<evidence type="ECO:0000256" key="1">
    <source>
        <dbReference type="ARBA" id="ARBA00007569"/>
    </source>
</evidence>
<dbReference type="Gene3D" id="3.30.460.80">
    <property type="entry name" value="NADH:ubiquinone oxidoreductase, 30kDa subunit"/>
    <property type="match status" value="1"/>
</dbReference>
<dbReference type="PANTHER" id="PTHR10884:SF14">
    <property type="entry name" value="NADH DEHYDROGENASE [UBIQUINONE] IRON-SULFUR PROTEIN 3, MITOCHONDRIAL"/>
    <property type="match status" value="1"/>
</dbReference>
<dbReference type="RefSeq" id="WP_089272172.1">
    <property type="nucleotide sequence ID" value="NZ_FZOC01000001.1"/>
</dbReference>
<gene>
    <name evidence="3" type="ORF">SAMN04488503_0939</name>
</gene>
<dbReference type="SUPFAM" id="SSF143243">
    <property type="entry name" value="Nqo5-like"/>
    <property type="match status" value="1"/>
</dbReference>
<dbReference type="Pfam" id="PF00329">
    <property type="entry name" value="Complex1_30kDa"/>
    <property type="match status" value="1"/>
</dbReference>
<proteinExistence type="inferred from homology"/>
<dbReference type="PANTHER" id="PTHR10884">
    <property type="entry name" value="NADH DEHYDROGENASE UBIQUINONE IRON-SULFUR PROTEIN 3"/>
    <property type="match status" value="1"/>
</dbReference>
<evidence type="ECO:0000313" key="3">
    <source>
        <dbReference type="EMBL" id="SNR69893.1"/>
    </source>
</evidence>
<dbReference type="AlphaFoldDB" id="A0A238YH03"/>
<evidence type="ECO:0000259" key="2">
    <source>
        <dbReference type="Pfam" id="PF00329"/>
    </source>
</evidence>
<dbReference type="EMBL" id="FZOC01000001">
    <property type="protein sequence ID" value="SNR69893.1"/>
    <property type="molecule type" value="Genomic_DNA"/>
</dbReference>
<evidence type="ECO:0000313" key="4">
    <source>
        <dbReference type="Proteomes" id="UP000198324"/>
    </source>
</evidence>
<accession>A0A238YH03</accession>
<sequence>MNDTALQSLEQAVSMALGTGFLNWTSDVNGNRFGWVKLGTPESLLSIAPPLAQCGARLMTVTAYRGDKFGRMEMEGHEVSYHFDLEGVVVTVSVCLPDTPPTVPSITPWFKNADWNEREFAELYGIVLKDHPNPRRLFLDSSLDAAILDRLVPLSTMMNGASTTTLWEKVFSGKQLPEWTKGGNN</sequence>
<comment type="similarity">
    <text evidence="1">Belongs to the complex I 30 kDa subunit family.</text>
</comment>
<dbReference type="Proteomes" id="UP000198324">
    <property type="component" value="Unassembled WGS sequence"/>
</dbReference>
<dbReference type="OrthoDB" id="9803286at2"/>
<reference evidence="3 4" key="1">
    <citation type="submission" date="2017-06" db="EMBL/GenBank/DDBJ databases">
        <authorList>
            <person name="Kim H.J."/>
            <person name="Triplett B.A."/>
        </authorList>
    </citation>
    <scope>NUCLEOTIDE SEQUENCE [LARGE SCALE GENOMIC DNA]</scope>
    <source>
        <strain evidence="3 4">DSM 13116</strain>
    </source>
</reference>
<name>A0A238YH03_9BACT</name>
<organism evidence="3 4">
    <name type="scientific">Humidesulfovibrio mexicanus</name>
    <dbReference type="NCBI Taxonomy" id="147047"/>
    <lineage>
        <taxon>Bacteria</taxon>
        <taxon>Pseudomonadati</taxon>
        <taxon>Thermodesulfobacteriota</taxon>
        <taxon>Desulfovibrionia</taxon>
        <taxon>Desulfovibrionales</taxon>
        <taxon>Desulfovibrionaceae</taxon>
        <taxon>Humidesulfovibrio</taxon>
    </lineage>
</organism>
<dbReference type="GO" id="GO:0008137">
    <property type="term" value="F:NADH dehydrogenase (ubiquinone) activity"/>
    <property type="evidence" value="ECO:0007669"/>
    <property type="project" value="InterPro"/>
</dbReference>
<dbReference type="InterPro" id="IPR001268">
    <property type="entry name" value="NADH_UbQ_OxRdtase_30kDa_su"/>
</dbReference>
<feature type="domain" description="NADH:ubiquinone oxidoreductase 30kDa subunit" evidence="2">
    <location>
        <begin position="41"/>
        <end position="143"/>
    </location>
</feature>
<keyword evidence="4" id="KW-1185">Reference proteome</keyword>
<dbReference type="InterPro" id="IPR037232">
    <property type="entry name" value="NADH_quin_OxRdtase_su_C/D-like"/>
</dbReference>
<protein>
    <submittedName>
        <fullName evidence="3">NADH dehydrogenase subunit C</fullName>
    </submittedName>
</protein>